<sequence>MDENYMDIGVQVLKTELKEKYESLSRIHPMPWLPQQLPLTNMYTKLQLVSPVSLQDSREMINRDEQMSLDNLFGLHEHSRDPKRILVEGEAGIGKTTLLQMLVSKWNKESCGEKCGSPCVHSFDLLFNLHAKDFIGYTSIPDVIKSCLLARDSEISTETLEAILQKHNVIVLVDACDEGHVENQLLNDVIEGRVLKDATVLLSSRPAFLKFRFFDSIFVVQGFDEEHQIEYVDRFALQLNLSMDSLAALRQKMSNELQDLCRNPFILTILCMLCSEDSPQLPSTRAGIYKAVHEFFIEKASQKTGHDKDYIERTIIFPLAKLSFGNYNKKKHLTEEDFKDLCCSPEDACQVGFLSEVVTVGSLLNDIRCYRFGHRTLQEYLVAIHLGKIAADDRLAWLQSKNVYQIDIIVIFLFGQLNNEDLASTAAAIMEEIRFQPKNSSEFLYYSCLQSHLVLHCLNELVGRDISDRLKSVLAENCPLRIQISRDCSISCIQGVSMICSLIEKKHTMDLTFDLDTTKDFVPLMQQLKQCERIVYVKLNYPKDGIKFNECLDALQAGRALSCVRRIAIGYPDIGEGEPKLNIGQHMFSMRLQGCKSMGFSLRFLEAVMHQECSCTRGLGDLHLAYCHLNQKCFEMLQQIMSKFSKHIRYLNISNVNASTFRVADLLSNIAGLRNLCSLNISLSSFKRQDKNNFEKILLKNDLKKLQLTKCNFSDELPKALRKCFPKMSNLRNILLSSNEMQDSPAFRQMISEARHLHRLQSINIVTLPLSDETLEALTSVLLELNDITRVTLDRIGSDHHPSKLQNLFRAIAGCHRITSLTLRGMCIGDALMPSLCDMVESLKDLQYLTLWKNAMSANAFEDLSKALEHRPNKLNILDIADNEGSRSERVVELLRRNCRRLTV</sequence>
<dbReference type="GO" id="GO:0005524">
    <property type="term" value="F:ATP binding"/>
    <property type="evidence" value="ECO:0007669"/>
    <property type="project" value="UniProtKB-KW"/>
</dbReference>
<dbReference type="PANTHER" id="PTHR46312">
    <property type="entry name" value="NACHT DOMAIN-CONTAINING PROTEIN"/>
    <property type="match status" value="1"/>
</dbReference>
<dbReference type="EnsemblMetazoa" id="CapteT217196">
    <property type="protein sequence ID" value="CapteP217196"/>
    <property type="gene ID" value="CapteG217196"/>
</dbReference>
<keyword evidence="2" id="KW-0067">ATP-binding</keyword>
<dbReference type="PANTHER" id="PTHR46312:SF2">
    <property type="entry name" value="NUCLEOTIDE-BINDING OLIGOMERIZATION DOMAIN-CONTAINING PROTEIN 2-LIKE"/>
    <property type="match status" value="1"/>
</dbReference>
<organism evidence="4">
    <name type="scientific">Capitella teleta</name>
    <name type="common">Polychaete worm</name>
    <dbReference type="NCBI Taxonomy" id="283909"/>
    <lineage>
        <taxon>Eukaryota</taxon>
        <taxon>Metazoa</taxon>
        <taxon>Spiralia</taxon>
        <taxon>Lophotrochozoa</taxon>
        <taxon>Annelida</taxon>
        <taxon>Polychaeta</taxon>
        <taxon>Sedentaria</taxon>
        <taxon>Scolecida</taxon>
        <taxon>Capitellidae</taxon>
        <taxon>Capitella</taxon>
    </lineage>
</organism>
<dbReference type="OMA" id="MDPPLQM"/>
<dbReference type="InterPro" id="IPR027417">
    <property type="entry name" value="P-loop_NTPase"/>
</dbReference>
<evidence type="ECO:0000259" key="3">
    <source>
        <dbReference type="PROSITE" id="PS50837"/>
    </source>
</evidence>
<dbReference type="OrthoDB" id="120976at2759"/>
<dbReference type="PROSITE" id="PS50837">
    <property type="entry name" value="NACHT"/>
    <property type="match status" value="1"/>
</dbReference>
<proteinExistence type="predicted"/>
<evidence type="ECO:0000256" key="1">
    <source>
        <dbReference type="ARBA" id="ARBA00022741"/>
    </source>
</evidence>
<dbReference type="SUPFAM" id="SSF52540">
    <property type="entry name" value="P-loop containing nucleoside triphosphate hydrolases"/>
    <property type="match status" value="1"/>
</dbReference>
<dbReference type="Proteomes" id="UP000014760">
    <property type="component" value="Unassembled WGS sequence"/>
</dbReference>
<evidence type="ECO:0000313" key="6">
    <source>
        <dbReference type="Proteomes" id="UP000014760"/>
    </source>
</evidence>
<evidence type="ECO:0000313" key="4">
    <source>
        <dbReference type="EMBL" id="ELT99699.1"/>
    </source>
</evidence>
<dbReference type="InterPro" id="IPR032675">
    <property type="entry name" value="LRR_dom_sf"/>
</dbReference>
<gene>
    <name evidence="4" type="ORF">CAPTEDRAFT_217196</name>
</gene>
<evidence type="ECO:0000256" key="2">
    <source>
        <dbReference type="ARBA" id="ARBA00022840"/>
    </source>
</evidence>
<dbReference type="AlphaFoldDB" id="R7U119"/>
<dbReference type="HOGENOM" id="CLU_009460_2_1_1"/>
<reference evidence="6" key="1">
    <citation type="submission" date="2012-12" db="EMBL/GenBank/DDBJ databases">
        <authorList>
            <person name="Hellsten U."/>
            <person name="Grimwood J."/>
            <person name="Chapman J.A."/>
            <person name="Shapiro H."/>
            <person name="Aerts A."/>
            <person name="Otillar R.P."/>
            <person name="Terry A.Y."/>
            <person name="Boore J.L."/>
            <person name="Simakov O."/>
            <person name="Marletaz F."/>
            <person name="Cho S.-J."/>
            <person name="Edsinger-Gonzales E."/>
            <person name="Havlak P."/>
            <person name="Kuo D.-H."/>
            <person name="Larsson T."/>
            <person name="Lv J."/>
            <person name="Arendt D."/>
            <person name="Savage R."/>
            <person name="Osoegawa K."/>
            <person name="de Jong P."/>
            <person name="Lindberg D.R."/>
            <person name="Seaver E.C."/>
            <person name="Weisblat D.A."/>
            <person name="Putnam N.H."/>
            <person name="Grigoriev I.V."/>
            <person name="Rokhsar D.S."/>
        </authorList>
    </citation>
    <scope>NUCLEOTIDE SEQUENCE</scope>
    <source>
        <strain evidence="6">I ESC-2004</strain>
    </source>
</reference>
<reference evidence="4 6" key="2">
    <citation type="journal article" date="2013" name="Nature">
        <title>Insights into bilaterian evolution from three spiralian genomes.</title>
        <authorList>
            <person name="Simakov O."/>
            <person name="Marletaz F."/>
            <person name="Cho S.J."/>
            <person name="Edsinger-Gonzales E."/>
            <person name="Havlak P."/>
            <person name="Hellsten U."/>
            <person name="Kuo D.H."/>
            <person name="Larsson T."/>
            <person name="Lv J."/>
            <person name="Arendt D."/>
            <person name="Savage R."/>
            <person name="Osoegawa K."/>
            <person name="de Jong P."/>
            <person name="Grimwood J."/>
            <person name="Chapman J.A."/>
            <person name="Shapiro H."/>
            <person name="Aerts A."/>
            <person name="Otillar R.P."/>
            <person name="Terry A.Y."/>
            <person name="Boore J.L."/>
            <person name="Grigoriev I.V."/>
            <person name="Lindberg D.R."/>
            <person name="Seaver E.C."/>
            <person name="Weisblat D.A."/>
            <person name="Putnam N.H."/>
            <person name="Rokhsar D.S."/>
        </authorList>
    </citation>
    <scope>NUCLEOTIDE SEQUENCE</scope>
    <source>
        <strain evidence="4 6">I ESC-2004</strain>
    </source>
</reference>
<dbReference type="EMBL" id="AMQN01009927">
    <property type="status" value="NOT_ANNOTATED_CDS"/>
    <property type="molecule type" value="Genomic_DNA"/>
</dbReference>
<accession>R7U119</accession>
<dbReference type="STRING" id="283909.R7U119"/>
<keyword evidence="6" id="KW-1185">Reference proteome</keyword>
<reference evidence="5" key="3">
    <citation type="submission" date="2015-06" db="UniProtKB">
        <authorList>
            <consortium name="EnsemblMetazoa"/>
        </authorList>
    </citation>
    <scope>IDENTIFICATION</scope>
</reference>
<evidence type="ECO:0000313" key="5">
    <source>
        <dbReference type="EnsemblMetazoa" id="CapteP217196"/>
    </source>
</evidence>
<dbReference type="EMBL" id="KB306612">
    <property type="protein sequence ID" value="ELT99699.1"/>
    <property type="molecule type" value="Genomic_DNA"/>
</dbReference>
<dbReference type="InterPro" id="IPR007111">
    <property type="entry name" value="NACHT_NTPase"/>
</dbReference>
<dbReference type="Gene3D" id="3.40.50.300">
    <property type="entry name" value="P-loop containing nucleotide triphosphate hydrolases"/>
    <property type="match status" value="1"/>
</dbReference>
<keyword evidence="1" id="KW-0547">Nucleotide-binding</keyword>
<dbReference type="Gene3D" id="3.80.10.10">
    <property type="entry name" value="Ribonuclease Inhibitor"/>
    <property type="match status" value="1"/>
</dbReference>
<name>R7U119_CAPTE</name>
<protein>
    <recommendedName>
        <fullName evidence="3">NACHT domain-containing protein</fullName>
    </recommendedName>
</protein>
<dbReference type="Pfam" id="PF05729">
    <property type="entry name" value="NACHT"/>
    <property type="match status" value="1"/>
</dbReference>
<dbReference type="SUPFAM" id="SSF52047">
    <property type="entry name" value="RNI-like"/>
    <property type="match status" value="1"/>
</dbReference>
<feature type="domain" description="NACHT" evidence="3">
    <location>
        <begin position="83"/>
        <end position="206"/>
    </location>
</feature>